<keyword evidence="4 6" id="KW-1133">Transmembrane helix</keyword>
<evidence type="ECO:0000313" key="7">
    <source>
        <dbReference type="EMBL" id="RLL12759.1"/>
    </source>
</evidence>
<feature type="transmembrane region" description="Helical" evidence="6">
    <location>
        <begin position="106"/>
        <end position="123"/>
    </location>
</feature>
<evidence type="ECO:0000256" key="5">
    <source>
        <dbReference type="ARBA" id="ARBA00023136"/>
    </source>
</evidence>
<gene>
    <name evidence="7" type="ORF">D4A47_04940</name>
</gene>
<accession>A0A498CSG3</accession>
<feature type="transmembrane region" description="Helical" evidence="6">
    <location>
        <begin position="284"/>
        <end position="302"/>
    </location>
</feature>
<evidence type="ECO:0000256" key="1">
    <source>
        <dbReference type="ARBA" id="ARBA00004651"/>
    </source>
</evidence>
<dbReference type="EMBL" id="RCHT01000005">
    <property type="protein sequence ID" value="RLL12759.1"/>
    <property type="molecule type" value="Genomic_DNA"/>
</dbReference>
<dbReference type="AlphaFoldDB" id="A0A498CSG3"/>
<dbReference type="PANTHER" id="PTHR32196">
    <property type="entry name" value="ABC TRANSPORTER PERMEASE PROTEIN YPHD-RELATED-RELATED"/>
    <property type="match status" value="1"/>
</dbReference>
<feature type="transmembrane region" description="Helical" evidence="6">
    <location>
        <begin position="202"/>
        <end position="221"/>
    </location>
</feature>
<comment type="subcellular location">
    <subcellularLocation>
        <location evidence="1">Cell membrane</location>
        <topology evidence="1">Multi-pass membrane protein</topology>
    </subcellularLocation>
</comment>
<proteinExistence type="predicted"/>
<dbReference type="GO" id="GO:0022857">
    <property type="term" value="F:transmembrane transporter activity"/>
    <property type="evidence" value="ECO:0007669"/>
    <property type="project" value="InterPro"/>
</dbReference>
<evidence type="ECO:0000313" key="8">
    <source>
        <dbReference type="Proteomes" id="UP000276301"/>
    </source>
</evidence>
<reference evidence="7 8" key="1">
    <citation type="submission" date="2018-10" db="EMBL/GenBank/DDBJ databases">
        <title>Anaerotruncus faecis sp. nov., isolated from human feces.</title>
        <authorList>
            <person name="Wang Y.-J."/>
        </authorList>
    </citation>
    <scope>NUCLEOTIDE SEQUENCE [LARGE SCALE GENOMIC DNA]</scope>
    <source>
        <strain evidence="7 8">22A2-44</strain>
    </source>
</reference>
<keyword evidence="5 6" id="KW-0472">Membrane</keyword>
<feature type="transmembrane region" description="Helical" evidence="6">
    <location>
        <begin position="332"/>
        <end position="350"/>
    </location>
</feature>
<keyword evidence="3 6" id="KW-0812">Transmembrane</keyword>
<keyword evidence="2" id="KW-1003">Cell membrane</keyword>
<feature type="transmembrane region" description="Helical" evidence="6">
    <location>
        <begin position="44"/>
        <end position="64"/>
    </location>
</feature>
<protein>
    <submittedName>
        <fullName evidence="7">ABC transporter permease</fullName>
    </submittedName>
</protein>
<evidence type="ECO:0000256" key="6">
    <source>
        <dbReference type="SAM" id="Phobius"/>
    </source>
</evidence>
<evidence type="ECO:0000256" key="4">
    <source>
        <dbReference type="ARBA" id="ARBA00022989"/>
    </source>
</evidence>
<feature type="transmembrane region" description="Helical" evidence="6">
    <location>
        <begin position="160"/>
        <end position="182"/>
    </location>
</feature>
<sequence>MFLQSVRRRSRAARRRADEYPPEVRRMVMSLKETFDKKRVAGRLLGSPILLVIIAMAVLSTAFVPNFATLYNLKNLLLQTCDLLIISLGVTFTVLNGGLDFSSTSVLALSSVVGAYIMALSPLKGTGLSILLAIVVMVAIGAAVGAINGFSVVKLKMPSFIVTLSTQLFFSGMAIYFTSKVTDKASIMGLPSAFYRIGGEKAFFLPIVIAAAVFLVSHWLMTRTIFGRHVLLVGTNPKSCHISGINVKRVVFLLFLLSGIYAGAASVVLTARNQAGISSLGDKMFIDIMSSIIIGGTSIFGGSGGAKHTLYGVIFITMLSNVMNLLGMDWYVLSLVKGFIVIIAALADILSNRRKNYAAAAA</sequence>
<name>A0A498CSG3_9FIRM</name>
<evidence type="ECO:0000256" key="2">
    <source>
        <dbReference type="ARBA" id="ARBA00022475"/>
    </source>
</evidence>
<dbReference type="CDD" id="cd06579">
    <property type="entry name" value="TM_PBP1_transp_AraH_like"/>
    <property type="match status" value="1"/>
</dbReference>
<feature type="transmembrane region" description="Helical" evidence="6">
    <location>
        <begin position="250"/>
        <end position="272"/>
    </location>
</feature>
<evidence type="ECO:0000256" key="3">
    <source>
        <dbReference type="ARBA" id="ARBA00022692"/>
    </source>
</evidence>
<dbReference type="InterPro" id="IPR001851">
    <property type="entry name" value="ABC_transp_permease"/>
</dbReference>
<keyword evidence="8" id="KW-1185">Reference proteome</keyword>
<feature type="transmembrane region" description="Helical" evidence="6">
    <location>
        <begin position="309"/>
        <end position="326"/>
    </location>
</feature>
<feature type="transmembrane region" description="Helical" evidence="6">
    <location>
        <begin position="76"/>
        <end position="99"/>
    </location>
</feature>
<dbReference type="GO" id="GO:0005886">
    <property type="term" value="C:plasma membrane"/>
    <property type="evidence" value="ECO:0007669"/>
    <property type="project" value="UniProtKB-SubCell"/>
</dbReference>
<feature type="transmembrane region" description="Helical" evidence="6">
    <location>
        <begin position="129"/>
        <end position="153"/>
    </location>
</feature>
<comment type="caution">
    <text evidence="7">The sequence shown here is derived from an EMBL/GenBank/DDBJ whole genome shotgun (WGS) entry which is preliminary data.</text>
</comment>
<dbReference type="Proteomes" id="UP000276301">
    <property type="component" value="Unassembled WGS sequence"/>
</dbReference>
<dbReference type="Pfam" id="PF02653">
    <property type="entry name" value="BPD_transp_2"/>
    <property type="match status" value="1"/>
</dbReference>
<organism evidence="7 8">
    <name type="scientific">Anaerotruncus massiliensis</name>
    <name type="common">ex Liu et al. 2021</name>
    <dbReference type="NCBI Taxonomy" id="2321404"/>
    <lineage>
        <taxon>Bacteria</taxon>
        <taxon>Bacillati</taxon>
        <taxon>Bacillota</taxon>
        <taxon>Clostridia</taxon>
        <taxon>Eubacteriales</taxon>
        <taxon>Oscillospiraceae</taxon>
        <taxon>Anaerotruncus</taxon>
    </lineage>
</organism>